<evidence type="ECO:0000313" key="13">
    <source>
        <dbReference type="EMBL" id="UYV82592.1"/>
    </source>
</evidence>
<evidence type="ECO:0000256" key="2">
    <source>
        <dbReference type="ARBA" id="ARBA00004651"/>
    </source>
</evidence>
<keyword evidence="4" id="KW-1003">Cell membrane</keyword>
<accession>A0ABY6LNF6</accession>
<dbReference type="InterPro" id="IPR000990">
    <property type="entry name" value="Innexin"/>
</dbReference>
<feature type="transmembrane region" description="Helical" evidence="12">
    <location>
        <begin position="269"/>
        <end position="302"/>
    </location>
</feature>
<keyword evidence="10 12" id="KW-0472">Membrane</keyword>
<evidence type="ECO:0000256" key="10">
    <source>
        <dbReference type="ARBA" id="ARBA00023136"/>
    </source>
</evidence>
<dbReference type="Pfam" id="PF00876">
    <property type="entry name" value="Innexin"/>
    <property type="match status" value="1"/>
</dbReference>
<dbReference type="PROSITE" id="PS51013">
    <property type="entry name" value="PANNEXIN"/>
    <property type="match status" value="1"/>
</dbReference>
<dbReference type="PANTHER" id="PTHR11893">
    <property type="entry name" value="INNEXIN"/>
    <property type="match status" value="1"/>
</dbReference>
<keyword evidence="6" id="KW-0303">Gap junction</keyword>
<organism evidence="14 15">
    <name type="scientific">Cordylochernes scorpioides</name>
    <dbReference type="NCBI Taxonomy" id="51811"/>
    <lineage>
        <taxon>Eukaryota</taxon>
        <taxon>Metazoa</taxon>
        <taxon>Ecdysozoa</taxon>
        <taxon>Arthropoda</taxon>
        <taxon>Chelicerata</taxon>
        <taxon>Arachnida</taxon>
        <taxon>Pseudoscorpiones</taxon>
        <taxon>Cheliferoidea</taxon>
        <taxon>Chernetidae</taxon>
        <taxon>Cordylochernes</taxon>
    </lineage>
</organism>
<comment type="caution">
    <text evidence="12">Lacks conserved residue(s) required for the propagation of feature annotation.</text>
</comment>
<keyword evidence="3 12" id="KW-0813">Transport</keyword>
<dbReference type="PANTHER" id="PTHR11893:SF40">
    <property type="entry name" value="INNEXIN SHAKING-B"/>
    <property type="match status" value="1"/>
</dbReference>
<keyword evidence="5 12" id="KW-0812">Transmembrane</keyword>
<keyword evidence="7" id="KW-0965">Cell junction</keyword>
<evidence type="ECO:0000256" key="6">
    <source>
        <dbReference type="ARBA" id="ARBA00022868"/>
    </source>
</evidence>
<feature type="transmembrane region" description="Helical" evidence="12">
    <location>
        <begin position="26"/>
        <end position="48"/>
    </location>
</feature>
<keyword evidence="9 12" id="KW-0406">Ion transport</keyword>
<comment type="function">
    <text evidence="12">Structural component of the gap junctions.</text>
</comment>
<keyword evidence="11 12" id="KW-0407">Ion channel</keyword>
<sequence length="362" mass="42260">MIDVLRSLKSLVKVSRVQIDNNVFRLHYSFTVLVLMAFCIVVTTRQYVGDPIHCLQKGDVPESLINTYCWIHTTYTIPSTLEKNVGRDIPFPGIGVPENPRDVRYHKYYQWVCFVLFIQAAFFYVPRWLWRAWEGGKVQALMMDMDISLCAEQERAKKRRLVVDYLVASQSTHDWYACKYFLCELMTLANVVGQIFIMDRFFDGQFLTYGLDVVRFLDMDQEDRVDPMIKVFPRITKCNFFRFGSSGSVEKLDALCILPLNILNEKIYIFLWFWFIILSVLTGIVVIFRMVIAACPPVRVYLMNMRFRFLQMSHVQTVVRKGSIGDWFLIYMLGQNIDAVVFKDVISDVAKRLTTEPKETAP</sequence>
<evidence type="ECO:0000256" key="9">
    <source>
        <dbReference type="ARBA" id="ARBA00023065"/>
    </source>
</evidence>
<dbReference type="Proteomes" id="UP001235939">
    <property type="component" value="Chromosome 22"/>
</dbReference>
<evidence type="ECO:0000256" key="7">
    <source>
        <dbReference type="ARBA" id="ARBA00022949"/>
    </source>
</evidence>
<name>A0ABY6LNF6_9ARAC</name>
<protein>
    <recommendedName>
        <fullName evidence="12">Innexin</fullName>
    </recommendedName>
</protein>
<feature type="transmembrane region" description="Helical" evidence="12">
    <location>
        <begin position="108"/>
        <end position="125"/>
    </location>
</feature>
<keyword evidence="15" id="KW-1185">Reference proteome</keyword>
<dbReference type="EMBL" id="CP092884">
    <property type="protein sequence ID" value="UYV82592.1"/>
    <property type="molecule type" value="Genomic_DNA"/>
</dbReference>
<evidence type="ECO:0000313" key="14">
    <source>
        <dbReference type="EMBL" id="UYV82598.1"/>
    </source>
</evidence>
<evidence type="ECO:0000256" key="1">
    <source>
        <dbReference type="ARBA" id="ARBA00004610"/>
    </source>
</evidence>
<dbReference type="PRINTS" id="PR01262">
    <property type="entry name" value="INNEXIN"/>
</dbReference>
<evidence type="ECO:0000256" key="5">
    <source>
        <dbReference type="ARBA" id="ARBA00022692"/>
    </source>
</evidence>
<evidence type="ECO:0000313" key="15">
    <source>
        <dbReference type="Proteomes" id="UP001235939"/>
    </source>
</evidence>
<gene>
    <name evidence="12" type="primary">inx</name>
    <name evidence="13" type="ORF">LAZ67_22000059</name>
    <name evidence="14" type="ORF">LAZ67_22000068</name>
</gene>
<comment type="subcellular location">
    <subcellularLocation>
        <location evidence="1">Cell junction</location>
        <location evidence="1">Gap junction</location>
    </subcellularLocation>
    <subcellularLocation>
        <location evidence="2 12">Cell membrane</location>
        <topology evidence="2 12">Multi-pass membrane protein</topology>
    </subcellularLocation>
</comment>
<evidence type="ECO:0000256" key="12">
    <source>
        <dbReference type="RuleBase" id="RU010713"/>
    </source>
</evidence>
<evidence type="ECO:0000256" key="4">
    <source>
        <dbReference type="ARBA" id="ARBA00022475"/>
    </source>
</evidence>
<evidence type="ECO:0000256" key="3">
    <source>
        <dbReference type="ARBA" id="ARBA00022448"/>
    </source>
</evidence>
<proteinExistence type="inferred from homology"/>
<keyword evidence="8 12" id="KW-1133">Transmembrane helix</keyword>
<evidence type="ECO:0000256" key="11">
    <source>
        <dbReference type="ARBA" id="ARBA00023303"/>
    </source>
</evidence>
<dbReference type="EMBL" id="CP092884">
    <property type="protein sequence ID" value="UYV82598.1"/>
    <property type="molecule type" value="Genomic_DNA"/>
</dbReference>
<evidence type="ECO:0000256" key="8">
    <source>
        <dbReference type="ARBA" id="ARBA00022989"/>
    </source>
</evidence>
<reference evidence="14 15" key="1">
    <citation type="submission" date="2022-03" db="EMBL/GenBank/DDBJ databases">
        <title>A chromosomal length assembly of Cordylochernes scorpioides.</title>
        <authorList>
            <person name="Zeh D."/>
            <person name="Zeh J."/>
        </authorList>
    </citation>
    <scope>NUCLEOTIDE SEQUENCE [LARGE SCALE GENOMIC DNA]</scope>
    <source>
        <strain evidence="14">IN4F17</strain>
        <tissue evidence="14">Whole Body</tissue>
    </source>
</reference>
<comment type="similarity">
    <text evidence="12">Belongs to the pannexin family.</text>
</comment>